<dbReference type="Proteomes" id="UP001236507">
    <property type="component" value="Unassembled WGS sequence"/>
</dbReference>
<reference evidence="2 3" key="1">
    <citation type="submission" date="2023-05" db="EMBL/GenBank/DDBJ databases">
        <title>Novel species of genus Flectobacillus isolated from stream in China.</title>
        <authorList>
            <person name="Lu H."/>
        </authorList>
    </citation>
    <scope>NUCLEOTIDE SEQUENCE [LARGE SCALE GENOMIC DNA]</scope>
    <source>
        <strain evidence="2 3">KCTC 42575</strain>
    </source>
</reference>
<gene>
    <name evidence="2" type="ORF">QM524_03195</name>
</gene>
<sequence>MKNLFLRALIFLLYFSSQSFSQLSRKQGSAQLGIRPLASLVSLGLPQSIPVSDGFSSSALSNIPKPFFPLPINFTVNKNGGTEAFGLVGTFGLGLNYQKLFRNNRLFRLEVGAHYTRSPHSYALDDNIKFYIKGKEASSWINTISNTGFWGSLMYSSISKGRRGFGELRNYLELGVQSMNFQSKSMQDSDSWIYDGRGFTLQNTVTNPNSYLFFVEIGKTYWRPADDGRALNFGIRFGIPYQAISETKFVGYAQNQPIAGQTLRENTGMISLQMSYELPVVQLQKARKPIAKSLCEIQRKVVIKKRFQISQTTILLSLYDHENEDGDIVSVCWNGKYLIENYTLTKKPKVLELPMSPVGQNILTVYSVNTGREGANTTAISFENGSKKEEILLYADKKYSEAIEFTRK</sequence>
<feature type="signal peptide" evidence="1">
    <location>
        <begin position="1"/>
        <end position="21"/>
    </location>
</feature>
<feature type="chain" id="PRO_5045289689" description="Inverse autotransporter beta-domain domain-containing protein" evidence="1">
    <location>
        <begin position="22"/>
        <end position="408"/>
    </location>
</feature>
<dbReference type="RefSeq" id="WP_283343457.1">
    <property type="nucleotide sequence ID" value="NZ_JASHIF010000002.1"/>
</dbReference>
<dbReference type="EMBL" id="JASHIF010000002">
    <property type="protein sequence ID" value="MDI9858209.1"/>
    <property type="molecule type" value="Genomic_DNA"/>
</dbReference>
<keyword evidence="1" id="KW-0732">Signal</keyword>
<name>A0ABT6Y3R7_9BACT</name>
<evidence type="ECO:0000313" key="3">
    <source>
        <dbReference type="Proteomes" id="UP001236507"/>
    </source>
</evidence>
<proteinExistence type="predicted"/>
<keyword evidence="3" id="KW-1185">Reference proteome</keyword>
<evidence type="ECO:0000256" key="1">
    <source>
        <dbReference type="SAM" id="SignalP"/>
    </source>
</evidence>
<protein>
    <recommendedName>
        <fullName evidence="4">Inverse autotransporter beta-domain domain-containing protein</fullName>
    </recommendedName>
</protein>
<organism evidence="2 3">
    <name type="scientific">Flectobacillus roseus</name>
    <dbReference type="NCBI Taxonomy" id="502259"/>
    <lineage>
        <taxon>Bacteria</taxon>
        <taxon>Pseudomonadati</taxon>
        <taxon>Bacteroidota</taxon>
        <taxon>Cytophagia</taxon>
        <taxon>Cytophagales</taxon>
        <taxon>Flectobacillaceae</taxon>
        <taxon>Flectobacillus</taxon>
    </lineage>
</organism>
<accession>A0ABT6Y3R7</accession>
<evidence type="ECO:0000313" key="2">
    <source>
        <dbReference type="EMBL" id="MDI9858209.1"/>
    </source>
</evidence>
<comment type="caution">
    <text evidence="2">The sequence shown here is derived from an EMBL/GenBank/DDBJ whole genome shotgun (WGS) entry which is preliminary data.</text>
</comment>
<evidence type="ECO:0008006" key="4">
    <source>
        <dbReference type="Google" id="ProtNLM"/>
    </source>
</evidence>